<protein>
    <recommendedName>
        <fullName evidence="5">Porin</fullName>
    </recommendedName>
</protein>
<evidence type="ECO:0000256" key="2">
    <source>
        <dbReference type="SAM" id="SignalP"/>
    </source>
</evidence>
<dbReference type="EMBL" id="UGYN01000002">
    <property type="protein sequence ID" value="SUI69867.1"/>
    <property type="molecule type" value="Genomic_DNA"/>
</dbReference>
<sequence>MSNKTKYLKLSITLLVAVCAADSYAKETPDAEINDNYAAIFVDKEYISEETLDQCFPIKPSQKTDNEQQNAPCDLIAPESTNEF</sequence>
<gene>
    <name evidence="3" type="ORF">NCTC11544_03075</name>
</gene>
<accession>A0A379ZX73</accession>
<organism evidence="3 4">
    <name type="scientific">Serratia quinivorans</name>
    <dbReference type="NCBI Taxonomy" id="137545"/>
    <lineage>
        <taxon>Bacteria</taxon>
        <taxon>Pseudomonadati</taxon>
        <taxon>Pseudomonadota</taxon>
        <taxon>Gammaproteobacteria</taxon>
        <taxon>Enterobacterales</taxon>
        <taxon>Yersiniaceae</taxon>
        <taxon>Serratia</taxon>
    </lineage>
</organism>
<dbReference type="RefSeq" id="WP_115183728.1">
    <property type="nucleotide sequence ID" value="NZ_CAMKUF010000003.1"/>
</dbReference>
<feature type="compositionally biased region" description="Polar residues" evidence="1">
    <location>
        <begin position="61"/>
        <end position="71"/>
    </location>
</feature>
<evidence type="ECO:0000313" key="3">
    <source>
        <dbReference type="EMBL" id="SUI69867.1"/>
    </source>
</evidence>
<feature type="region of interest" description="Disordered" evidence="1">
    <location>
        <begin position="59"/>
        <end position="84"/>
    </location>
</feature>
<name>A0A379ZX73_9GAMM</name>
<feature type="signal peptide" evidence="2">
    <location>
        <begin position="1"/>
        <end position="25"/>
    </location>
</feature>
<evidence type="ECO:0000313" key="4">
    <source>
        <dbReference type="Proteomes" id="UP000255529"/>
    </source>
</evidence>
<dbReference type="AlphaFoldDB" id="A0A379ZX73"/>
<dbReference type="Proteomes" id="UP000255529">
    <property type="component" value="Unassembled WGS sequence"/>
</dbReference>
<feature type="chain" id="PRO_5017003982" description="Porin" evidence="2">
    <location>
        <begin position="26"/>
        <end position="84"/>
    </location>
</feature>
<proteinExistence type="predicted"/>
<evidence type="ECO:0008006" key="5">
    <source>
        <dbReference type="Google" id="ProtNLM"/>
    </source>
</evidence>
<evidence type="ECO:0000256" key="1">
    <source>
        <dbReference type="SAM" id="MobiDB-lite"/>
    </source>
</evidence>
<keyword evidence="2" id="KW-0732">Signal</keyword>
<reference evidence="3 4" key="1">
    <citation type="submission" date="2018-06" db="EMBL/GenBank/DDBJ databases">
        <authorList>
            <consortium name="Pathogen Informatics"/>
            <person name="Doyle S."/>
        </authorList>
    </citation>
    <scope>NUCLEOTIDE SEQUENCE [LARGE SCALE GENOMIC DNA]</scope>
    <source>
        <strain evidence="3 4">NCTC11544</strain>
    </source>
</reference>